<dbReference type="EMBL" id="JBHFPV010000001">
    <property type="protein sequence ID" value="MFH6603122.1"/>
    <property type="molecule type" value="Genomic_DNA"/>
</dbReference>
<keyword evidence="1" id="KW-0808">Transferase</keyword>
<sequence>MDEHVKVTIGNLLSVTVERVRPISGGDISQAFLLETKTDRFFCKTNQGAKIYEMYLAEKKGLEAISRTNTIATPKVLLCEKMETGAFLLMEYIEPKKASRKDMELLGHQLAALHKVSGVEQFGWDSDNFIGNLPQANKKYSVWADFYVFERLLPQMKMALAKNLLQYSEIPSEEILLKSCSNRFPYDLKPSLLHGDLWGGNYLISQDGIPYLIDPAVYHGHHEVDIAMTRLFAGFDTAFYDAYSAHFPKIGGETARNAIYQLYYLLVHLNLFGGSYKEAVTTILKRYF</sequence>
<dbReference type="Proteomes" id="UP001595191">
    <property type="component" value="Unassembled WGS sequence"/>
</dbReference>
<keyword evidence="1" id="KW-0418">Kinase</keyword>
<comment type="caution">
    <text evidence="1">The sequence shown here is derived from an EMBL/GenBank/DDBJ whole genome shotgun (WGS) entry which is preliminary data.</text>
</comment>
<reference evidence="1" key="1">
    <citation type="submission" date="2024-09" db="EMBL/GenBank/DDBJ databases">
        <authorList>
            <person name="Liu J."/>
        </authorList>
    </citation>
    <scope>NUCLEOTIDE SEQUENCE</scope>
    <source>
        <strain evidence="1">NBU2967</strain>
    </source>
</reference>
<proteinExistence type="predicted"/>
<evidence type="ECO:0000313" key="1">
    <source>
        <dbReference type="EMBL" id="MFH6603122.1"/>
    </source>
</evidence>
<name>A0ACC7LMB9_9FLAO</name>
<accession>A0ACC7LMB9</accession>
<protein>
    <submittedName>
        <fullName evidence="1">Fructosamine kinase family protein</fullName>
    </submittedName>
</protein>
<evidence type="ECO:0000313" key="2">
    <source>
        <dbReference type="Proteomes" id="UP001595191"/>
    </source>
</evidence>
<organism evidence="1 2">
    <name type="scientific">Meishania litoralis</name>
    <dbReference type="NCBI Taxonomy" id="3434685"/>
    <lineage>
        <taxon>Bacteria</taxon>
        <taxon>Pseudomonadati</taxon>
        <taxon>Bacteroidota</taxon>
        <taxon>Flavobacteriia</taxon>
        <taxon>Flavobacteriales</taxon>
        <taxon>Flavobacteriaceae</taxon>
        <taxon>Meishania</taxon>
    </lineage>
</organism>
<keyword evidence="2" id="KW-1185">Reference proteome</keyword>
<gene>
    <name evidence="1" type="ORF">ACEZ3G_06515</name>
</gene>